<feature type="compositionally biased region" description="Low complexity" evidence="1">
    <location>
        <begin position="8"/>
        <end position="21"/>
    </location>
</feature>
<reference evidence="3" key="2">
    <citation type="submission" date="2015-01" db="EMBL/GenBank/DDBJ databases">
        <title>Evolutionary Origins and Diversification of the Mycorrhizal Mutualists.</title>
        <authorList>
            <consortium name="DOE Joint Genome Institute"/>
            <consortium name="Mycorrhizal Genomics Consortium"/>
            <person name="Kohler A."/>
            <person name="Kuo A."/>
            <person name="Nagy L.G."/>
            <person name="Floudas D."/>
            <person name="Copeland A."/>
            <person name="Barry K.W."/>
            <person name="Cichocki N."/>
            <person name="Veneault-Fourrey C."/>
            <person name="LaButti K."/>
            <person name="Lindquist E.A."/>
            <person name="Lipzen A."/>
            <person name="Lundell T."/>
            <person name="Morin E."/>
            <person name="Murat C."/>
            <person name="Riley R."/>
            <person name="Ohm R."/>
            <person name="Sun H."/>
            <person name="Tunlid A."/>
            <person name="Henrissat B."/>
            <person name="Grigoriev I.V."/>
            <person name="Hibbett D.S."/>
            <person name="Martin F."/>
        </authorList>
    </citation>
    <scope>NUCLEOTIDE SEQUENCE [LARGE SCALE GENOMIC DNA]</scope>
    <source>
        <strain evidence="3">MAFF 305830</strain>
    </source>
</reference>
<dbReference type="AlphaFoldDB" id="A0A0C2WZF8"/>
<proteinExistence type="predicted"/>
<name>A0A0C2WZF8_SERVB</name>
<feature type="region of interest" description="Disordered" evidence="1">
    <location>
        <begin position="354"/>
        <end position="427"/>
    </location>
</feature>
<feature type="compositionally biased region" description="Polar residues" evidence="1">
    <location>
        <begin position="25"/>
        <end position="57"/>
    </location>
</feature>
<feature type="region of interest" description="Disordered" evidence="1">
    <location>
        <begin position="1"/>
        <end position="59"/>
    </location>
</feature>
<evidence type="ECO:0000313" key="2">
    <source>
        <dbReference type="EMBL" id="KIM22657.1"/>
    </source>
</evidence>
<protein>
    <submittedName>
        <fullName evidence="2">Uncharacterized protein</fullName>
    </submittedName>
</protein>
<keyword evidence="3" id="KW-1185">Reference proteome</keyword>
<evidence type="ECO:0000313" key="3">
    <source>
        <dbReference type="Proteomes" id="UP000054097"/>
    </source>
</evidence>
<evidence type="ECO:0000256" key="1">
    <source>
        <dbReference type="SAM" id="MobiDB-lite"/>
    </source>
</evidence>
<dbReference type="Proteomes" id="UP000054097">
    <property type="component" value="Unassembled WGS sequence"/>
</dbReference>
<dbReference type="EMBL" id="KN824351">
    <property type="protein sequence ID" value="KIM22657.1"/>
    <property type="molecule type" value="Genomic_DNA"/>
</dbReference>
<dbReference type="HOGENOM" id="CLU_039203_0_0_1"/>
<gene>
    <name evidence="2" type="ORF">M408DRAFT_332844</name>
</gene>
<feature type="compositionally biased region" description="Polar residues" evidence="1">
    <location>
        <begin position="262"/>
        <end position="272"/>
    </location>
</feature>
<reference evidence="2 3" key="1">
    <citation type="submission" date="2014-04" db="EMBL/GenBank/DDBJ databases">
        <authorList>
            <consortium name="DOE Joint Genome Institute"/>
            <person name="Kuo A."/>
            <person name="Zuccaro A."/>
            <person name="Kohler A."/>
            <person name="Nagy L.G."/>
            <person name="Floudas D."/>
            <person name="Copeland A."/>
            <person name="Barry K.W."/>
            <person name="Cichocki N."/>
            <person name="Veneault-Fourrey C."/>
            <person name="LaButti K."/>
            <person name="Lindquist E.A."/>
            <person name="Lipzen A."/>
            <person name="Lundell T."/>
            <person name="Morin E."/>
            <person name="Murat C."/>
            <person name="Sun H."/>
            <person name="Tunlid A."/>
            <person name="Henrissat B."/>
            <person name="Grigoriev I.V."/>
            <person name="Hibbett D.S."/>
            <person name="Martin F."/>
            <person name="Nordberg H.P."/>
            <person name="Cantor M.N."/>
            <person name="Hua S.X."/>
        </authorList>
    </citation>
    <scope>NUCLEOTIDE SEQUENCE [LARGE SCALE GENOMIC DNA]</scope>
    <source>
        <strain evidence="2 3">MAFF 305830</strain>
    </source>
</reference>
<feature type="region of interest" description="Disordered" evidence="1">
    <location>
        <begin position="259"/>
        <end position="280"/>
    </location>
</feature>
<dbReference type="STRING" id="933852.A0A0C2WZF8"/>
<organism evidence="2 3">
    <name type="scientific">Serendipita vermifera MAFF 305830</name>
    <dbReference type="NCBI Taxonomy" id="933852"/>
    <lineage>
        <taxon>Eukaryota</taxon>
        <taxon>Fungi</taxon>
        <taxon>Dikarya</taxon>
        <taxon>Basidiomycota</taxon>
        <taxon>Agaricomycotina</taxon>
        <taxon>Agaricomycetes</taxon>
        <taxon>Sebacinales</taxon>
        <taxon>Serendipitaceae</taxon>
        <taxon>Serendipita</taxon>
    </lineage>
</organism>
<accession>A0A0C2WZF8</accession>
<sequence length="613" mass="64992">MQAIRTLRAQSRPASPAPAFADGNNVPSVTGTNKVSTHTQPTTWTTNEEAQQPQRPNSAMARIQSLAPFHKRVAFTPPPSPKPAPSTIVQDGTYLNTLGLKLNEAATRVLAPVSGNGTDSWKGKKPLQAGRGRQFASLVETELDASQGNTNLRHAILRLLPRSLTVIVSSLSVQVSQLIPTPGYVPSTVMAAPHPTTLHALSLAVFAGEILETFTTYKLATASSDLAAIYGHLDTIIMRVISPLFAQMQSEMTALLEPVGQPPTTSVTNSPGPNGKPAKPHSAIITLGQYMPGFTRILKRCAIPYSQGSQKALATFLISTTWQALVQLSHRAPSSNAGTMVHKASAVSLALSQMSLTPPSSPPPSIKKKLTPPSSPPSKKRVLALPGASDSPPKGVLRLRRVPSGGSTGSRSSSPDTRQREHQRAAVQQSLQASAAWLSTLLLDTRALGDMLVSTEVPRPEEGSLAREAVDEALERFGAFREWIGGAVNACAMSSSAGEVLGKLMDSVPEEMPLLIVLPVLLGQAWLARPQFAAALAAPGGAPVEGEREYPGVAKLIGYESEETYRRGVLCGFRRAEECEGVIAQCLLGRLGPSSPFAWAEGVSAWLARNADT</sequence>
<dbReference type="OrthoDB" id="1734943at2759"/>